<evidence type="ECO:0000313" key="2">
    <source>
        <dbReference type="EMBL" id="KAJ8063684.1"/>
    </source>
</evidence>
<gene>
    <name evidence="2" type="ORF">OCU04_007549</name>
</gene>
<dbReference type="OrthoDB" id="3542985at2759"/>
<accession>A0A9X0AJW5</accession>
<proteinExistence type="predicted"/>
<feature type="compositionally biased region" description="Pro residues" evidence="1">
    <location>
        <begin position="38"/>
        <end position="50"/>
    </location>
</feature>
<evidence type="ECO:0000256" key="1">
    <source>
        <dbReference type="SAM" id="MobiDB-lite"/>
    </source>
</evidence>
<feature type="region of interest" description="Disordered" evidence="1">
    <location>
        <begin position="121"/>
        <end position="211"/>
    </location>
</feature>
<dbReference type="Proteomes" id="UP001152300">
    <property type="component" value="Unassembled WGS sequence"/>
</dbReference>
<evidence type="ECO:0000313" key="3">
    <source>
        <dbReference type="Proteomes" id="UP001152300"/>
    </source>
</evidence>
<feature type="compositionally biased region" description="Polar residues" evidence="1">
    <location>
        <begin position="191"/>
        <end position="209"/>
    </location>
</feature>
<organism evidence="2 3">
    <name type="scientific">Sclerotinia nivalis</name>
    <dbReference type="NCBI Taxonomy" id="352851"/>
    <lineage>
        <taxon>Eukaryota</taxon>
        <taxon>Fungi</taxon>
        <taxon>Dikarya</taxon>
        <taxon>Ascomycota</taxon>
        <taxon>Pezizomycotina</taxon>
        <taxon>Leotiomycetes</taxon>
        <taxon>Helotiales</taxon>
        <taxon>Sclerotiniaceae</taxon>
        <taxon>Sclerotinia</taxon>
    </lineage>
</organism>
<feature type="compositionally biased region" description="Gly residues" evidence="1">
    <location>
        <begin position="8"/>
        <end position="17"/>
    </location>
</feature>
<protein>
    <submittedName>
        <fullName evidence="2">Uncharacterized protein</fullName>
    </submittedName>
</protein>
<reference evidence="2" key="1">
    <citation type="submission" date="2022-11" db="EMBL/GenBank/DDBJ databases">
        <title>Genome Resource of Sclerotinia nivalis Strain SnTB1, a Plant Pathogen Isolated from American Ginseng.</title>
        <authorList>
            <person name="Fan S."/>
        </authorList>
    </citation>
    <scope>NUCLEOTIDE SEQUENCE</scope>
    <source>
        <strain evidence="2">SnTB1</strain>
    </source>
</reference>
<name>A0A9X0AJW5_9HELO</name>
<comment type="caution">
    <text evidence="2">The sequence shown here is derived from an EMBL/GenBank/DDBJ whole genome shotgun (WGS) entry which is preliminary data.</text>
</comment>
<dbReference type="EMBL" id="JAPEIS010000008">
    <property type="protein sequence ID" value="KAJ8063684.1"/>
    <property type="molecule type" value="Genomic_DNA"/>
</dbReference>
<dbReference type="AlphaFoldDB" id="A0A9X0AJW5"/>
<sequence>MDPYQNQGYGGNQGWTGGAWNPAQHGYGQQNNNWQQQPHPPPQPQLPPPQYNMQPAPQLFCCENCQRVAVPTPVNIHAYTTRLAFFINHILHPTVATYAQVPNRGLHPGFFDMVPVSRVVPSAGGHGQGNNQGQQHGGQQGNQHGFQLQAPVGPAANANTHYTAANGADNNNHQLEFNQQGGHQGNNAQNDAQLQHAHNNGPPNNQPSQAVMGPIMFAGSSYSINPSIPIPLPRFIRPNFQLNVKLRLERFRLDPPASSFQYGNPHAQGFSPYQSASPFNAPYQNNNIIVKPSTNSTRARENMELIWFYWPVQLEIPLWARGQNTQTSAPEIAAQLVQEGMQMINGERWGFIQDAEQREGLWHKRRSYKVLECPVHGMLWKVTVFVRRGY</sequence>
<feature type="region of interest" description="Disordered" evidence="1">
    <location>
        <begin position="1"/>
        <end position="51"/>
    </location>
</feature>
<keyword evidence="3" id="KW-1185">Reference proteome</keyword>
<feature type="compositionally biased region" description="Low complexity" evidence="1">
    <location>
        <begin position="155"/>
        <end position="168"/>
    </location>
</feature>
<feature type="compositionally biased region" description="Low complexity" evidence="1">
    <location>
        <begin position="178"/>
        <end position="190"/>
    </location>
</feature>
<feature type="compositionally biased region" description="Gly residues" evidence="1">
    <location>
        <begin position="124"/>
        <end position="140"/>
    </location>
</feature>